<dbReference type="STRING" id="501024.RTCCBAU85039_6296"/>
<accession>A0A1H8VZR6</accession>
<sequence>MRADYTIYNCTSELNSTKNMGAFSCTYRIFSAQNG</sequence>
<reference evidence="1" key="1">
    <citation type="submission" date="2016-10" db="EMBL/GenBank/DDBJ databases">
        <authorList>
            <person name="de Groot N.N."/>
        </authorList>
    </citation>
    <scope>NUCLEOTIDE SEQUENCE [LARGE SCALE GENOMIC DNA]</scope>
    <source>
        <strain evidence="1">CCBAU85039</strain>
    </source>
</reference>
<gene>
    <name evidence="1" type="ORF">RTCCBAU85039_6296</name>
    <name evidence="2" type="ORF">SAMN05216228_10508</name>
</gene>
<reference evidence="2 4" key="3">
    <citation type="submission" date="2016-10" db="EMBL/GenBank/DDBJ databases">
        <authorList>
            <person name="Varghese N."/>
            <person name="Submissions S."/>
        </authorList>
    </citation>
    <scope>NUCLEOTIDE SEQUENCE [LARGE SCALE GENOMIC DNA]</scope>
    <source>
        <strain evidence="2 4">CGMCC 1.7071</strain>
    </source>
</reference>
<evidence type="ECO:0000313" key="4">
    <source>
        <dbReference type="Proteomes" id="UP000198939"/>
    </source>
</evidence>
<keyword evidence="4" id="KW-1185">Reference proteome</keyword>
<evidence type="ECO:0000313" key="3">
    <source>
        <dbReference type="Proteomes" id="UP000183063"/>
    </source>
</evidence>
<dbReference type="EMBL" id="FOCV01000050">
    <property type="protein sequence ID" value="SEP20845.1"/>
    <property type="molecule type" value="Genomic_DNA"/>
</dbReference>
<proteinExistence type="predicted"/>
<protein>
    <submittedName>
        <fullName evidence="1">Uncharacterized protein</fullName>
    </submittedName>
</protein>
<evidence type="ECO:0000313" key="2">
    <source>
        <dbReference type="EMBL" id="SEP20845.1"/>
    </source>
</evidence>
<dbReference type="AlphaFoldDB" id="A0A1H8VZR6"/>
<name>A0A1H8VZR6_9HYPH</name>
<reference evidence="3" key="2">
    <citation type="submission" date="2016-10" db="EMBL/GenBank/DDBJ databases">
        <authorList>
            <person name="Wibberg D."/>
        </authorList>
    </citation>
    <scope>NUCLEOTIDE SEQUENCE [LARGE SCALE GENOMIC DNA]</scope>
</reference>
<evidence type="ECO:0000313" key="1">
    <source>
        <dbReference type="EMBL" id="SEI20018.1"/>
    </source>
</evidence>
<organism evidence="1 3">
    <name type="scientific">Rhizobium tibeticum</name>
    <dbReference type="NCBI Taxonomy" id="501024"/>
    <lineage>
        <taxon>Bacteria</taxon>
        <taxon>Pseudomonadati</taxon>
        <taxon>Pseudomonadota</taxon>
        <taxon>Alphaproteobacteria</taxon>
        <taxon>Hyphomicrobiales</taxon>
        <taxon>Rhizobiaceae</taxon>
        <taxon>Rhizobium/Agrobacterium group</taxon>
        <taxon>Rhizobium</taxon>
    </lineage>
</organism>
<dbReference type="Proteomes" id="UP000183063">
    <property type="component" value="Unassembled WGS sequence"/>
</dbReference>
<dbReference type="EMBL" id="FNXB01000064">
    <property type="protein sequence ID" value="SEI20018.1"/>
    <property type="molecule type" value="Genomic_DNA"/>
</dbReference>
<dbReference type="Proteomes" id="UP000198939">
    <property type="component" value="Unassembled WGS sequence"/>
</dbReference>